<organism evidence="2 3">
    <name type="scientific">Gymnopilus dilepis</name>
    <dbReference type="NCBI Taxonomy" id="231916"/>
    <lineage>
        <taxon>Eukaryota</taxon>
        <taxon>Fungi</taxon>
        <taxon>Dikarya</taxon>
        <taxon>Basidiomycota</taxon>
        <taxon>Agaricomycotina</taxon>
        <taxon>Agaricomycetes</taxon>
        <taxon>Agaricomycetidae</taxon>
        <taxon>Agaricales</taxon>
        <taxon>Agaricineae</taxon>
        <taxon>Hymenogastraceae</taxon>
        <taxon>Gymnopilus</taxon>
    </lineage>
</organism>
<dbReference type="InParanoid" id="A0A409Y0I1"/>
<feature type="region of interest" description="Disordered" evidence="1">
    <location>
        <begin position="21"/>
        <end position="49"/>
    </location>
</feature>
<name>A0A409Y0I1_9AGAR</name>
<sequence length="102" mass="11562">MSKNYAGAKVELNKIAATMAAGSMEPRETRTSSLGSFPQRQSPVSQSSLVQVAPEASQLRDIKRAPHYVVSLYLFSICNFTMDKFWLESQRHVQKQRLWRAS</sequence>
<dbReference type="EMBL" id="NHYE01001359">
    <property type="protein sequence ID" value="PPQ96538.1"/>
    <property type="molecule type" value="Genomic_DNA"/>
</dbReference>
<dbReference type="Proteomes" id="UP000284706">
    <property type="component" value="Unassembled WGS sequence"/>
</dbReference>
<protein>
    <submittedName>
        <fullName evidence="2">Uncharacterized protein</fullName>
    </submittedName>
</protein>
<proteinExistence type="predicted"/>
<accession>A0A409Y0I1</accession>
<feature type="compositionally biased region" description="Low complexity" evidence="1">
    <location>
        <begin position="38"/>
        <end position="49"/>
    </location>
</feature>
<gene>
    <name evidence="2" type="ORF">CVT26_006387</name>
</gene>
<evidence type="ECO:0000256" key="1">
    <source>
        <dbReference type="SAM" id="MobiDB-lite"/>
    </source>
</evidence>
<reference evidence="2 3" key="1">
    <citation type="journal article" date="2018" name="Evol. Lett.">
        <title>Horizontal gene cluster transfer increased hallucinogenic mushroom diversity.</title>
        <authorList>
            <person name="Reynolds H.T."/>
            <person name="Vijayakumar V."/>
            <person name="Gluck-Thaler E."/>
            <person name="Korotkin H.B."/>
            <person name="Matheny P.B."/>
            <person name="Slot J.C."/>
        </authorList>
    </citation>
    <scope>NUCLEOTIDE SEQUENCE [LARGE SCALE GENOMIC DNA]</scope>
    <source>
        <strain evidence="2 3">SRW20</strain>
    </source>
</reference>
<comment type="caution">
    <text evidence="2">The sequence shown here is derived from an EMBL/GenBank/DDBJ whole genome shotgun (WGS) entry which is preliminary data.</text>
</comment>
<dbReference type="AlphaFoldDB" id="A0A409Y0I1"/>
<keyword evidence="3" id="KW-1185">Reference proteome</keyword>
<evidence type="ECO:0000313" key="3">
    <source>
        <dbReference type="Proteomes" id="UP000284706"/>
    </source>
</evidence>
<evidence type="ECO:0000313" key="2">
    <source>
        <dbReference type="EMBL" id="PPQ96538.1"/>
    </source>
</evidence>